<keyword evidence="1" id="KW-0812">Transmembrane</keyword>
<proteinExistence type="predicted"/>
<gene>
    <name evidence="2" type="ORF">LCOR_06686.1</name>
</gene>
<sequence>MKSLCYECLSLGGCGDPTHASEEVFLRLAFSCRECVARMAFVKHAACRVATWCIYLALMVHFLVALDFFLYILLLITAQRIYGI</sequence>
<dbReference type="VEuPathDB" id="FungiDB:LCOR_06686.1"/>
<name>A0A068S2W6_9FUNG</name>
<keyword evidence="1" id="KW-1133">Transmembrane helix</keyword>
<keyword evidence="1" id="KW-0472">Membrane</keyword>
<organism evidence="2 3">
    <name type="scientific">Lichtheimia corymbifera JMRC:FSU:9682</name>
    <dbReference type="NCBI Taxonomy" id="1263082"/>
    <lineage>
        <taxon>Eukaryota</taxon>
        <taxon>Fungi</taxon>
        <taxon>Fungi incertae sedis</taxon>
        <taxon>Mucoromycota</taxon>
        <taxon>Mucoromycotina</taxon>
        <taxon>Mucoromycetes</taxon>
        <taxon>Mucorales</taxon>
        <taxon>Lichtheimiaceae</taxon>
        <taxon>Lichtheimia</taxon>
    </lineage>
</organism>
<reference evidence="2" key="1">
    <citation type="submission" date="2013-08" db="EMBL/GenBank/DDBJ databases">
        <title>Gene expansion shapes genome architecture in the human pathogen Lichtheimia corymbifera: an evolutionary genomics analysis in the ancient terrestrial Mucorales (Mucoromycotina).</title>
        <authorList>
            <person name="Schwartze V.U."/>
            <person name="Winter S."/>
            <person name="Shelest E."/>
            <person name="Marcet-Houben M."/>
            <person name="Horn F."/>
            <person name="Wehner S."/>
            <person name="Hoffmann K."/>
            <person name="Riege K."/>
            <person name="Sammeth M."/>
            <person name="Nowrousian M."/>
            <person name="Valiante V."/>
            <person name="Linde J."/>
            <person name="Jacobsen I.D."/>
            <person name="Marz M."/>
            <person name="Brakhage A.A."/>
            <person name="Gabaldon T."/>
            <person name="Bocker S."/>
            <person name="Voigt K."/>
        </authorList>
    </citation>
    <scope>NUCLEOTIDE SEQUENCE [LARGE SCALE GENOMIC DNA]</scope>
    <source>
        <strain evidence="2">FSU 9682</strain>
    </source>
</reference>
<keyword evidence="3" id="KW-1185">Reference proteome</keyword>
<feature type="transmembrane region" description="Helical" evidence="1">
    <location>
        <begin position="49"/>
        <end position="76"/>
    </location>
</feature>
<dbReference type="EMBL" id="CBTN010000030">
    <property type="protein sequence ID" value="CDH55551.1"/>
    <property type="molecule type" value="Genomic_DNA"/>
</dbReference>
<protein>
    <submittedName>
        <fullName evidence="2">Uncharacterized protein</fullName>
    </submittedName>
</protein>
<dbReference type="AlphaFoldDB" id="A0A068S2W6"/>
<evidence type="ECO:0000313" key="3">
    <source>
        <dbReference type="Proteomes" id="UP000027586"/>
    </source>
</evidence>
<comment type="caution">
    <text evidence="2">The sequence shown here is derived from an EMBL/GenBank/DDBJ whole genome shotgun (WGS) entry which is preliminary data.</text>
</comment>
<evidence type="ECO:0000256" key="1">
    <source>
        <dbReference type="SAM" id="Phobius"/>
    </source>
</evidence>
<accession>A0A068S2W6</accession>
<evidence type="ECO:0000313" key="2">
    <source>
        <dbReference type="EMBL" id="CDH55551.1"/>
    </source>
</evidence>
<dbReference type="Proteomes" id="UP000027586">
    <property type="component" value="Unassembled WGS sequence"/>
</dbReference>